<gene>
    <name evidence="1" type="ORF">POSPLADRAFT_1032494</name>
</gene>
<proteinExistence type="predicted"/>
<accession>A0A1X6N5W9</accession>
<dbReference type="RefSeq" id="XP_024340801.1">
    <property type="nucleotide sequence ID" value="XM_024476864.1"/>
</dbReference>
<organism evidence="1 2">
    <name type="scientific">Postia placenta MAD-698-R-SB12</name>
    <dbReference type="NCBI Taxonomy" id="670580"/>
    <lineage>
        <taxon>Eukaryota</taxon>
        <taxon>Fungi</taxon>
        <taxon>Dikarya</taxon>
        <taxon>Basidiomycota</taxon>
        <taxon>Agaricomycotina</taxon>
        <taxon>Agaricomycetes</taxon>
        <taxon>Polyporales</taxon>
        <taxon>Adustoporiaceae</taxon>
        <taxon>Rhodonia</taxon>
    </lineage>
</organism>
<keyword evidence="2" id="KW-1185">Reference proteome</keyword>
<dbReference type="Proteomes" id="UP000194127">
    <property type="component" value="Unassembled WGS sequence"/>
</dbReference>
<sequence>MTTERLEAWQLLTAAVPRDLCNTSGDNNASSVKHNVLNWRHFAANSSIIHGGFIAATCRTFGISETAPRVITWRAVLNAAKPILTVPSRIQIRLPEASFSRQGECRCENMGSGTAGMPRTPDPTQVDSGVLDSAMLKIPGYALRHQNAACLSRGSEWLNKRRKKRLAIRNSHAAAPTLEFAATTS</sequence>
<dbReference type="GeneID" id="36321815"/>
<evidence type="ECO:0000313" key="2">
    <source>
        <dbReference type="Proteomes" id="UP000194127"/>
    </source>
</evidence>
<dbReference type="EMBL" id="KZ110594">
    <property type="protein sequence ID" value="OSX64007.1"/>
    <property type="molecule type" value="Genomic_DNA"/>
</dbReference>
<dbReference type="AlphaFoldDB" id="A0A1X6N5W9"/>
<protein>
    <submittedName>
        <fullName evidence="1">Uncharacterized protein</fullName>
    </submittedName>
</protein>
<name>A0A1X6N5W9_9APHY</name>
<evidence type="ECO:0000313" key="1">
    <source>
        <dbReference type="EMBL" id="OSX64007.1"/>
    </source>
</evidence>
<reference evidence="1 2" key="1">
    <citation type="submission" date="2017-04" db="EMBL/GenBank/DDBJ databases">
        <title>Genome Sequence of the Model Brown-Rot Fungus Postia placenta SB12.</title>
        <authorList>
            <consortium name="DOE Joint Genome Institute"/>
            <person name="Gaskell J."/>
            <person name="Kersten P."/>
            <person name="Larrondo L.F."/>
            <person name="Canessa P."/>
            <person name="Martinez D."/>
            <person name="Hibbett D."/>
            <person name="Schmoll M."/>
            <person name="Kubicek C.P."/>
            <person name="Martinez A.T."/>
            <person name="Yadav J."/>
            <person name="Master E."/>
            <person name="Magnuson J.K."/>
            <person name="James T."/>
            <person name="Yaver D."/>
            <person name="Berka R."/>
            <person name="Labutti K."/>
            <person name="Lipzen A."/>
            <person name="Aerts A."/>
            <person name="Barry K."/>
            <person name="Henrissat B."/>
            <person name="Blanchette R."/>
            <person name="Grigoriev I."/>
            <person name="Cullen D."/>
        </authorList>
    </citation>
    <scope>NUCLEOTIDE SEQUENCE [LARGE SCALE GENOMIC DNA]</scope>
    <source>
        <strain evidence="1 2">MAD-698-R-SB12</strain>
    </source>
</reference>